<gene>
    <name evidence="1" type="ORF">NCTC11224_05314</name>
</gene>
<evidence type="ECO:0000313" key="1">
    <source>
        <dbReference type="EMBL" id="SQB16211.1"/>
    </source>
</evidence>
<keyword evidence="2" id="KW-1185">Reference proteome</keyword>
<dbReference type="InterPro" id="IPR008878">
    <property type="entry name" value="Transposase_IS66_Orf2"/>
</dbReference>
<proteinExistence type="predicted"/>
<protein>
    <submittedName>
        <fullName evidence="1">IS66 Orf2 family protein</fullName>
    </submittedName>
</protein>
<dbReference type="RefSeq" id="WP_112483191.1">
    <property type="nucleotide sequence ID" value="NZ_JAIWZC010000001.1"/>
</dbReference>
<organism evidence="1 2">
    <name type="scientific">Enterocloster clostridioformis</name>
    <dbReference type="NCBI Taxonomy" id="1531"/>
    <lineage>
        <taxon>Bacteria</taxon>
        <taxon>Bacillati</taxon>
        <taxon>Bacillota</taxon>
        <taxon>Clostridia</taxon>
        <taxon>Lachnospirales</taxon>
        <taxon>Lachnospiraceae</taxon>
        <taxon>Enterocloster</taxon>
    </lineage>
</organism>
<dbReference type="AlphaFoldDB" id="A0A2X2URJ6"/>
<dbReference type="PANTHER" id="PTHR36455">
    <property type="match status" value="1"/>
</dbReference>
<dbReference type="NCBIfam" id="NF033819">
    <property type="entry name" value="IS66_TnpB"/>
    <property type="match status" value="1"/>
</dbReference>
<evidence type="ECO:0000313" key="2">
    <source>
        <dbReference type="Proteomes" id="UP000251853"/>
    </source>
</evidence>
<accession>A0A2X2URJ6</accession>
<dbReference type="PANTHER" id="PTHR36455:SF1">
    <property type="entry name" value="BLR8292 PROTEIN"/>
    <property type="match status" value="1"/>
</dbReference>
<dbReference type="EMBL" id="UAVW01000019">
    <property type="protein sequence ID" value="SQB16211.1"/>
    <property type="molecule type" value="Genomic_DNA"/>
</dbReference>
<dbReference type="Pfam" id="PF05717">
    <property type="entry name" value="TnpB_IS66"/>
    <property type="match status" value="1"/>
</dbReference>
<name>A0A2X2URJ6_9FIRM</name>
<reference evidence="1 2" key="1">
    <citation type="submission" date="2018-06" db="EMBL/GenBank/DDBJ databases">
        <authorList>
            <consortium name="Pathogen Informatics"/>
            <person name="Doyle S."/>
        </authorList>
    </citation>
    <scope>NUCLEOTIDE SEQUENCE [LARGE SCALE GENOMIC DNA]</scope>
    <source>
        <strain evidence="1 2">NCTC11224</strain>
    </source>
</reference>
<sequence>MRKQLDGLVDIIQYSFQLDPYSNSLFLFCGKRADRIEAVHYEGDGFCLFYKRYENGRLQWPRTGEEARQISHQQLRWLLVGLNPEQPKAVRSWVPPKHWFSLIQRGEMVIFIIAIRWLPLVI</sequence>
<dbReference type="Proteomes" id="UP000251853">
    <property type="component" value="Unassembled WGS sequence"/>
</dbReference>